<keyword evidence="3" id="KW-1185">Reference proteome</keyword>
<organism evidence="2 3">
    <name type="scientific">Asanoa ishikariensis</name>
    <dbReference type="NCBI Taxonomy" id="137265"/>
    <lineage>
        <taxon>Bacteria</taxon>
        <taxon>Bacillati</taxon>
        <taxon>Actinomycetota</taxon>
        <taxon>Actinomycetes</taxon>
        <taxon>Micromonosporales</taxon>
        <taxon>Micromonosporaceae</taxon>
        <taxon>Asanoa</taxon>
    </lineage>
</organism>
<gene>
    <name evidence="2" type="ORF">SAMN05421684_3832</name>
</gene>
<proteinExistence type="predicted"/>
<feature type="transmembrane region" description="Helical" evidence="1">
    <location>
        <begin position="12"/>
        <end position="34"/>
    </location>
</feature>
<keyword evidence="1" id="KW-0812">Transmembrane</keyword>
<dbReference type="Proteomes" id="UP000199632">
    <property type="component" value="Unassembled WGS sequence"/>
</dbReference>
<evidence type="ECO:0000313" key="3">
    <source>
        <dbReference type="Proteomes" id="UP000199632"/>
    </source>
</evidence>
<protein>
    <submittedName>
        <fullName evidence="2">Uncharacterized protein</fullName>
    </submittedName>
</protein>
<evidence type="ECO:0000313" key="2">
    <source>
        <dbReference type="EMBL" id="SDZ25082.1"/>
    </source>
</evidence>
<evidence type="ECO:0000256" key="1">
    <source>
        <dbReference type="SAM" id="Phobius"/>
    </source>
</evidence>
<keyword evidence="1" id="KW-1133">Transmembrane helix</keyword>
<reference evidence="3" key="1">
    <citation type="submission" date="2016-10" db="EMBL/GenBank/DDBJ databases">
        <authorList>
            <person name="Varghese N."/>
            <person name="Submissions S."/>
        </authorList>
    </citation>
    <scope>NUCLEOTIDE SEQUENCE [LARGE SCALE GENOMIC DNA]</scope>
    <source>
        <strain evidence="3">DSM 44718</strain>
    </source>
</reference>
<accession>A0A1H3RGX7</accession>
<keyword evidence="1" id="KW-0472">Membrane</keyword>
<name>A0A1H3RGX7_9ACTN</name>
<dbReference type="EMBL" id="FNQB01000002">
    <property type="protein sequence ID" value="SDZ25082.1"/>
    <property type="molecule type" value="Genomic_DNA"/>
</dbReference>
<sequence>MIDPTKMSNKSIVIRKIAGAVIGLVLVLVVGYVWKVVTGDPEVASAGDCLIGQTAEDMKIVGCDDATAEWTVVGKVDSIRQKDFMAAGENDPTCDPWKTTTVSYWTGEKNGTGHVLCLEPIKK</sequence>
<dbReference type="AlphaFoldDB" id="A0A1H3RGX7"/>